<evidence type="ECO:0008006" key="4">
    <source>
        <dbReference type="Google" id="ProtNLM"/>
    </source>
</evidence>
<evidence type="ECO:0000313" key="2">
    <source>
        <dbReference type="EMBL" id="RBP37352.1"/>
    </source>
</evidence>
<sequence>MPRRLPLLLCPAIALMMLAPVSCSKEPAKGHAGPSSVWRVEKGGKHIYVGGTIHLLRDKDHPLPQVFDQAYADSSKLIFELPPDADEDGAIMARMREMGAYGEGDDLATHVEKDTLKKVHAWSDRNGFSREAVDKLRPWYLALTVSATEYSKMGANPANGVDAHFEELAKKDGKTAAGLESIEFQLSIFANLSDKLQEELLLQTFTEAQTAAKDFEDLIAAWKSGNMPKLQEFLFRDADKYPELMEDFLFKRNKAWIPPLMKYLEKGETVFVLVGAGHLGGEQGVLNLLKKEGCTITQLGVAEAPTAKPRSE</sequence>
<organism evidence="2 3">
    <name type="scientific">Roseimicrobium gellanilyticum</name>
    <dbReference type="NCBI Taxonomy" id="748857"/>
    <lineage>
        <taxon>Bacteria</taxon>
        <taxon>Pseudomonadati</taxon>
        <taxon>Verrucomicrobiota</taxon>
        <taxon>Verrucomicrobiia</taxon>
        <taxon>Verrucomicrobiales</taxon>
        <taxon>Verrucomicrobiaceae</taxon>
        <taxon>Roseimicrobium</taxon>
    </lineage>
</organism>
<dbReference type="RefSeq" id="WP_113961577.1">
    <property type="nucleotide sequence ID" value="NZ_QNRR01000014.1"/>
</dbReference>
<evidence type="ECO:0000313" key="3">
    <source>
        <dbReference type="Proteomes" id="UP000253426"/>
    </source>
</evidence>
<dbReference type="OrthoDB" id="9798714at2"/>
<feature type="signal peptide" evidence="1">
    <location>
        <begin position="1"/>
        <end position="24"/>
    </location>
</feature>
<protein>
    <recommendedName>
        <fullName evidence="4">TraB family protein</fullName>
    </recommendedName>
</protein>
<dbReference type="InterPro" id="IPR002816">
    <property type="entry name" value="TraB/PrgY/GumN_fam"/>
</dbReference>
<dbReference type="Pfam" id="PF01963">
    <property type="entry name" value="TraB_PrgY_gumN"/>
    <property type="match status" value="1"/>
</dbReference>
<dbReference type="PANTHER" id="PTHR40590:SF1">
    <property type="entry name" value="CYTOPLASMIC PROTEIN"/>
    <property type="match status" value="1"/>
</dbReference>
<dbReference type="EMBL" id="QNRR01000014">
    <property type="protein sequence ID" value="RBP37352.1"/>
    <property type="molecule type" value="Genomic_DNA"/>
</dbReference>
<evidence type="ECO:0000256" key="1">
    <source>
        <dbReference type="SAM" id="SignalP"/>
    </source>
</evidence>
<keyword evidence="1" id="KW-0732">Signal</keyword>
<dbReference type="PANTHER" id="PTHR40590">
    <property type="entry name" value="CYTOPLASMIC PROTEIN-RELATED"/>
    <property type="match status" value="1"/>
</dbReference>
<reference evidence="2 3" key="1">
    <citation type="submission" date="2018-06" db="EMBL/GenBank/DDBJ databases">
        <title>Genomic Encyclopedia of Type Strains, Phase IV (KMG-IV): sequencing the most valuable type-strain genomes for metagenomic binning, comparative biology and taxonomic classification.</title>
        <authorList>
            <person name="Goeker M."/>
        </authorList>
    </citation>
    <scope>NUCLEOTIDE SEQUENCE [LARGE SCALE GENOMIC DNA]</scope>
    <source>
        <strain evidence="2 3">DSM 25532</strain>
    </source>
</reference>
<proteinExistence type="predicted"/>
<comment type="caution">
    <text evidence="2">The sequence shown here is derived from an EMBL/GenBank/DDBJ whole genome shotgun (WGS) entry which is preliminary data.</text>
</comment>
<name>A0A366H5Z5_9BACT</name>
<gene>
    <name evidence="2" type="ORF">DES53_11490</name>
</gene>
<dbReference type="CDD" id="cd14789">
    <property type="entry name" value="Tiki"/>
    <property type="match status" value="1"/>
</dbReference>
<dbReference type="Proteomes" id="UP000253426">
    <property type="component" value="Unassembled WGS sequence"/>
</dbReference>
<dbReference type="InterPro" id="IPR047111">
    <property type="entry name" value="YbaP-like"/>
</dbReference>
<dbReference type="AlphaFoldDB" id="A0A366H5Z5"/>
<accession>A0A366H5Z5</accession>
<feature type="chain" id="PRO_5016924956" description="TraB family protein" evidence="1">
    <location>
        <begin position="25"/>
        <end position="312"/>
    </location>
</feature>
<keyword evidence="3" id="KW-1185">Reference proteome</keyword>